<accession>A0A913Z5F6</accession>
<dbReference type="RefSeq" id="XP_038046005.1">
    <property type="nucleotide sequence ID" value="XM_038190077.1"/>
</dbReference>
<dbReference type="SMART" id="SM00034">
    <property type="entry name" value="CLECT"/>
    <property type="match status" value="1"/>
</dbReference>
<evidence type="ECO:0000313" key="4">
    <source>
        <dbReference type="Proteomes" id="UP000887568"/>
    </source>
</evidence>
<organism evidence="3 4">
    <name type="scientific">Patiria miniata</name>
    <name type="common">Bat star</name>
    <name type="synonym">Asterina miniata</name>
    <dbReference type="NCBI Taxonomy" id="46514"/>
    <lineage>
        <taxon>Eukaryota</taxon>
        <taxon>Metazoa</taxon>
        <taxon>Echinodermata</taxon>
        <taxon>Eleutherozoa</taxon>
        <taxon>Asterozoa</taxon>
        <taxon>Asteroidea</taxon>
        <taxon>Valvatacea</taxon>
        <taxon>Valvatida</taxon>
        <taxon>Asterinidae</taxon>
        <taxon>Patiria</taxon>
    </lineage>
</organism>
<dbReference type="InterPro" id="IPR016186">
    <property type="entry name" value="C-type_lectin-like/link_sf"/>
</dbReference>
<protein>
    <recommendedName>
        <fullName evidence="2">C-type lectin domain-containing protein</fullName>
    </recommendedName>
</protein>
<dbReference type="PROSITE" id="PS50041">
    <property type="entry name" value="C_TYPE_LECTIN_2"/>
    <property type="match status" value="1"/>
</dbReference>
<keyword evidence="1" id="KW-0732">Signal</keyword>
<dbReference type="Proteomes" id="UP000887568">
    <property type="component" value="Unplaced"/>
</dbReference>
<dbReference type="Gene3D" id="3.10.100.10">
    <property type="entry name" value="Mannose-Binding Protein A, subunit A"/>
    <property type="match status" value="1"/>
</dbReference>
<dbReference type="EnsemblMetazoa" id="XM_038190077.1">
    <property type="protein sequence ID" value="XP_038046005.1"/>
    <property type="gene ID" value="LOC119720412"/>
</dbReference>
<dbReference type="GeneID" id="119720412"/>
<evidence type="ECO:0000259" key="2">
    <source>
        <dbReference type="PROSITE" id="PS50041"/>
    </source>
</evidence>
<feature type="chain" id="PRO_5036780831" description="C-type lectin domain-containing protein" evidence="1">
    <location>
        <begin position="21"/>
        <end position="161"/>
    </location>
</feature>
<dbReference type="AlphaFoldDB" id="A0A913Z5F6"/>
<evidence type="ECO:0000313" key="3">
    <source>
        <dbReference type="EnsemblMetazoa" id="XP_038046005.1"/>
    </source>
</evidence>
<dbReference type="CDD" id="cd00037">
    <property type="entry name" value="CLECT"/>
    <property type="match status" value="1"/>
</dbReference>
<feature type="signal peptide" evidence="1">
    <location>
        <begin position="1"/>
        <end position="20"/>
    </location>
</feature>
<reference evidence="3" key="1">
    <citation type="submission" date="2022-11" db="UniProtKB">
        <authorList>
            <consortium name="EnsemblMetazoa"/>
        </authorList>
    </citation>
    <scope>IDENTIFICATION</scope>
</reference>
<dbReference type="InterPro" id="IPR050111">
    <property type="entry name" value="C-type_lectin/snaclec_domain"/>
</dbReference>
<sequence>MNRLLLACVVLAAANAAVEAECVFGYTQREGGNCYKLFGQNRHNWLTADHICTSEGGWLTTLRNEADSVWVNSFFHENRRHFCTDWYWIGANDFVREGVYEWVQDGSVLQYFNWLPGEPNHHIGYNEDVVEVNSANRQWNDNILDGVQLCFICEKKPIGSC</sequence>
<dbReference type="Pfam" id="PF00059">
    <property type="entry name" value="Lectin_C"/>
    <property type="match status" value="1"/>
</dbReference>
<feature type="domain" description="C-type lectin" evidence="2">
    <location>
        <begin position="30"/>
        <end position="141"/>
    </location>
</feature>
<proteinExistence type="predicted"/>
<dbReference type="OrthoDB" id="6051775at2759"/>
<evidence type="ECO:0000256" key="1">
    <source>
        <dbReference type="SAM" id="SignalP"/>
    </source>
</evidence>
<dbReference type="InterPro" id="IPR016187">
    <property type="entry name" value="CTDL_fold"/>
</dbReference>
<dbReference type="InterPro" id="IPR001304">
    <property type="entry name" value="C-type_lectin-like"/>
</dbReference>
<name>A0A913Z5F6_PATMI</name>
<keyword evidence="4" id="KW-1185">Reference proteome</keyword>
<dbReference type="SUPFAM" id="SSF56436">
    <property type="entry name" value="C-type lectin-like"/>
    <property type="match status" value="1"/>
</dbReference>
<dbReference type="PANTHER" id="PTHR22803">
    <property type="entry name" value="MANNOSE, PHOSPHOLIPASE, LECTIN RECEPTOR RELATED"/>
    <property type="match status" value="1"/>
</dbReference>